<organism evidence="1 2">
    <name type="scientific">Acinetobacter kookii</name>
    <dbReference type="NCBI Taxonomy" id="1226327"/>
    <lineage>
        <taxon>Bacteria</taxon>
        <taxon>Pseudomonadati</taxon>
        <taxon>Pseudomonadota</taxon>
        <taxon>Gammaproteobacteria</taxon>
        <taxon>Moraxellales</taxon>
        <taxon>Moraxellaceae</taxon>
        <taxon>Acinetobacter</taxon>
    </lineage>
</organism>
<name>A0A1G6H5K4_9GAMM</name>
<keyword evidence="2" id="KW-1185">Reference proteome</keyword>
<dbReference type="RefSeq" id="WP_092818764.1">
    <property type="nucleotide sequence ID" value="NZ_BAABKJ010000005.1"/>
</dbReference>
<dbReference type="AlphaFoldDB" id="A0A1G6H5K4"/>
<evidence type="ECO:0000313" key="2">
    <source>
        <dbReference type="Proteomes" id="UP000243468"/>
    </source>
</evidence>
<gene>
    <name evidence="1" type="ORF">SAMN05421732_101727</name>
</gene>
<dbReference type="InterPro" id="IPR012441">
    <property type="entry name" value="DUF1643"/>
</dbReference>
<dbReference type="Proteomes" id="UP000243468">
    <property type="component" value="Unassembled WGS sequence"/>
</dbReference>
<evidence type="ECO:0000313" key="1">
    <source>
        <dbReference type="EMBL" id="SDB89570.1"/>
    </source>
</evidence>
<dbReference type="OrthoDB" id="9807577at2"/>
<dbReference type="STRING" id="1226327.SAMN05421732_101727"/>
<sequence>MSAIFSECGEHRFRLEREIQEKGKVFAYFGINPSLATSDFDDQTVKKWKGFSLRNEGSKFIVGNVFSYITPNVFELAQIQNPVTSLNEQHIEQIIKEADILIPCWGSRDKIPSSLHFYLDQLLLKLKQSNKPVLCFGLTASGDPKHVLTLSYKTPLVPI</sequence>
<dbReference type="Pfam" id="PF07799">
    <property type="entry name" value="DUF1643"/>
    <property type="match status" value="1"/>
</dbReference>
<proteinExistence type="predicted"/>
<protein>
    <recommendedName>
        <fullName evidence="3">DUF1643 domain-containing protein</fullName>
    </recommendedName>
</protein>
<evidence type="ECO:0008006" key="3">
    <source>
        <dbReference type="Google" id="ProtNLM"/>
    </source>
</evidence>
<accession>A0A1G6H5K4</accession>
<reference evidence="2" key="1">
    <citation type="submission" date="2016-09" db="EMBL/GenBank/DDBJ databases">
        <authorList>
            <person name="Varghese N."/>
            <person name="Submissions S."/>
        </authorList>
    </citation>
    <scope>NUCLEOTIDE SEQUENCE [LARGE SCALE GENOMIC DNA]</scope>
    <source>
        <strain evidence="2">ANC 4667</strain>
    </source>
</reference>
<dbReference type="EMBL" id="FMYO01000001">
    <property type="protein sequence ID" value="SDB89570.1"/>
    <property type="molecule type" value="Genomic_DNA"/>
</dbReference>